<comment type="similarity">
    <text evidence="1">Belongs to the plant acyltransferase family.</text>
</comment>
<dbReference type="AlphaFoldDB" id="A0AAV3QZ82"/>
<dbReference type="Pfam" id="PF02458">
    <property type="entry name" value="Transferase"/>
    <property type="match status" value="1"/>
</dbReference>
<evidence type="ECO:0000313" key="4">
    <source>
        <dbReference type="Proteomes" id="UP001454036"/>
    </source>
</evidence>
<protein>
    <submittedName>
        <fullName evidence="3">Acetyltransferase</fullName>
    </submittedName>
</protein>
<comment type="caution">
    <text evidence="3">The sequence shown here is derived from an EMBL/GenBank/DDBJ whole genome shotgun (WGS) entry which is preliminary data.</text>
</comment>
<keyword evidence="4" id="KW-1185">Reference proteome</keyword>
<dbReference type="InterPro" id="IPR023213">
    <property type="entry name" value="CAT-like_dom_sf"/>
</dbReference>
<keyword evidence="2" id="KW-0808">Transferase</keyword>
<dbReference type="PANTHER" id="PTHR31147">
    <property type="entry name" value="ACYL TRANSFERASE 4"/>
    <property type="match status" value="1"/>
</dbReference>
<organism evidence="3 4">
    <name type="scientific">Lithospermum erythrorhizon</name>
    <name type="common">Purple gromwell</name>
    <name type="synonym">Lithospermum officinale var. erythrorhizon</name>
    <dbReference type="NCBI Taxonomy" id="34254"/>
    <lineage>
        <taxon>Eukaryota</taxon>
        <taxon>Viridiplantae</taxon>
        <taxon>Streptophyta</taxon>
        <taxon>Embryophyta</taxon>
        <taxon>Tracheophyta</taxon>
        <taxon>Spermatophyta</taxon>
        <taxon>Magnoliopsida</taxon>
        <taxon>eudicotyledons</taxon>
        <taxon>Gunneridae</taxon>
        <taxon>Pentapetalae</taxon>
        <taxon>asterids</taxon>
        <taxon>lamiids</taxon>
        <taxon>Boraginales</taxon>
        <taxon>Boraginaceae</taxon>
        <taxon>Boraginoideae</taxon>
        <taxon>Lithospermeae</taxon>
        <taxon>Lithospermum</taxon>
    </lineage>
</organism>
<dbReference type="Proteomes" id="UP001454036">
    <property type="component" value="Unassembled WGS sequence"/>
</dbReference>
<evidence type="ECO:0000256" key="1">
    <source>
        <dbReference type="ARBA" id="ARBA00009861"/>
    </source>
</evidence>
<sequence length="446" mass="49628">MSSSGTSSLKFRVTRKNIELIGPAKPTPYECKLLSDIDDQQSLRFHVPVIQFYGSSPSMEGKDPVKVIKESLAKALVFYYPLAGRLRELPGRKVMVECTGEGVLFIEADADVKLEDFGEDDLHPPSIPCLDELLYDVPGSSGILNSPLLLIQVTRLACGGFILGIRFSHTQFDAFGLQQFMTAISELARGATSPSILPVWQRELFSARHPPQITHVHHEYDHIPDTNNIIQQNKLIKRSFFFGPEEISILRNLVMMESQNKYSSFNLVAACVWRCRTIALQYGPSEEVRFLCLVNARGRIHPPLVPTGYYGNAFVYPAGITTAGELGENHLAFAADIISKIKSHVTKEYIQSVADLMVLKGRPPFSYARTYLVSDNTKAGFENVDYGWGKAVYGGVALGDVVPGVACYYIPFERKNNSGKGILVPVTLHPPAMERFEKELRIILNK</sequence>
<dbReference type="Gene3D" id="3.30.559.10">
    <property type="entry name" value="Chloramphenicol acetyltransferase-like domain"/>
    <property type="match status" value="2"/>
</dbReference>
<gene>
    <name evidence="3" type="ORF">LIER_40683</name>
</gene>
<evidence type="ECO:0000313" key="3">
    <source>
        <dbReference type="EMBL" id="GAA0168968.1"/>
    </source>
</evidence>
<accession>A0AAV3QZ82</accession>
<dbReference type="GO" id="GO:0016740">
    <property type="term" value="F:transferase activity"/>
    <property type="evidence" value="ECO:0007669"/>
    <property type="project" value="UniProtKB-KW"/>
</dbReference>
<evidence type="ECO:0000256" key="2">
    <source>
        <dbReference type="ARBA" id="ARBA00022679"/>
    </source>
</evidence>
<reference evidence="3 4" key="1">
    <citation type="submission" date="2024-01" db="EMBL/GenBank/DDBJ databases">
        <title>The complete chloroplast genome sequence of Lithospermum erythrorhizon: insights into the phylogenetic relationship among Boraginaceae species and the maternal lineages of purple gromwells.</title>
        <authorList>
            <person name="Okada T."/>
            <person name="Watanabe K."/>
        </authorList>
    </citation>
    <scope>NUCLEOTIDE SEQUENCE [LARGE SCALE GENOMIC DNA]</scope>
</reference>
<name>A0AAV3QZ82_LITER</name>
<dbReference type="PANTHER" id="PTHR31147:SF66">
    <property type="entry name" value="OS05G0315700 PROTEIN"/>
    <property type="match status" value="1"/>
</dbReference>
<dbReference type="InterPro" id="IPR050898">
    <property type="entry name" value="Plant_acyltransferase"/>
</dbReference>
<proteinExistence type="inferred from homology"/>
<dbReference type="EMBL" id="BAABME010023854">
    <property type="protein sequence ID" value="GAA0168968.1"/>
    <property type="molecule type" value="Genomic_DNA"/>
</dbReference>